<evidence type="ECO:0000313" key="2">
    <source>
        <dbReference type="EMBL" id="SBP30464.1"/>
    </source>
</evidence>
<feature type="non-terminal residue" evidence="2">
    <location>
        <position position="1"/>
    </location>
</feature>
<reference evidence="2" key="2">
    <citation type="submission" date="2016-06" db="EMBL/GenBank/DDBJ databases">
        <title>The genome of a short-lived fish provides insights into sex chromosome evolution and the genetic control of aging.</title>
        <authorList>
            <person name="Reichwald K."/>
            <person name="Felder M."/>
            <person name="Petzold A."/>
            <person name="Koch P."/>
            <person name="Groth M."/>
            <person name="Platzer M."/>
        </authorList>
    </citation>
    <scope>NUCLEOTIDE SEQUENCE</scope>
    <source>
        <tissue evidence="2">Brain</tissue>
    </source>
</reference>
<dbReference type="EMBL" id="HADW01004970">
    <property type="protein sequence ID" value="SBP06370.1"/>
    <property type="molecule type" value="Transcribed_RNA"/>
</dbReference>
<feature type="compositionally biased region" description="Basic and acidic residues" evidence="1">
    <location>
        <begin position="30"/>
        <end position="52"/>
    </location>
</feature>
<gene>
    <name evidence="2" type="primary">C21H17ORF85</name>
</gene>
<feature type="non-terminal residue" evidence="2">
    <location>
        <position position="85"/>
    </location>
</feature>
<name>A0A1A7YJZ4_9TELE</name>
<sequence length="85" mass="9699">SICYRGTLLLSFLEVYRGRAGTACLAETMGGKKERIPIKHHEEEEERHEEKKSRVRAPPGNKLEKSGPIRYQTSERTTYPGRDAP</sequence>
<evidence type="ECO:0000256" key="1">
    <source>
        <dbReference type="SAM" id="MobiDB-lite"/>
    </source>
</evidence>
<reference evidence="2" key="1">
    <citation type="submission" date="2016-05" db="EMBL/GenBank/DDBJ databases">
        <authorList>
            <person name="Lavstsen T."/>
            <person name="Jespersen J.S."/>
        </authorList>
    </citation>
    <scope>NUCLEOTIDE SEQUENCE</scope>
    <source>
        <tissue evidence="2">Brain</tissue>
    </source>
</reference>
<protein>
    <submittedName>
        <fullName evidence="2">Chromosome 17 open reading frame 85</fullName>
    </submittedName>
</protein>
<accession>A0A1A7YJZ4</accession>
<proteinExistence type="predicted"/>
<dbReference type="EMBL" id="HADX01008232">
    <property type="protein sequence ID" value="SBP30464.1"/>
    <property type="molecule type" value="Transcribed_RNA"/>
</dbReference>
<dbReference type="AlphaFoldDB" id="A0A1A7YJZ4"/>
<organism evidence="2">
    <name type="scientific">Iconisemion striatum</name>
    <dbReference type="NCBI Taxonomy" id="60296"/>
    <lineage>
        <taxon>Eukaryota</taxon>
        <taxon>Metazoa</taxon>
        <taxon>Chordata</taxon>
        <taxon>Craniata</taxon>
        <taxon>Vertebrata</taxon>
        <taxon>Euteleostomi</taxon>
        <taxon>Actinopterygii</taxon>
        <taxon>Neopterygii</taxon>
        <taxon>Teleostei</taxon>
        <taxon>Neoteleostei</taxon>
        <taxon>Acanthomorphata</taxon>
        <taxon>Ovalentaria</taxon>
        <taxon>Atherinomorphae</taxon>
        <taxon>Cyprinodontiformes</taxon>
        <taxon>Nothobranchiidae</taxon>
        <taxon>Iconisemion</taxon>
    </lineage>
</organism>
<feature type="region of interest" description="Disordered" evidence="1">
    <location>
        <begin position="29"/>
        <end position="85"/>
    </location>
</feature>